<proteinExistence type="predicted"/>
<gene>
    <name evidence="2" type="ORF">S01H1_49834</name>
</gene>
<dbReference type="InterPro" id="IPR003777">
    <property type="entry name" value="XdhC_CoxI"/>
</dbReference>
<sequence length="111" mass="12163">MKDLELFKEIQSYREQGMDVALVTVVETQGSTPREEGAKMAILPNGRMLGTIGGGCVEARIQTTALKILIKERTTRTITAHLNDELGTYDGDICGGTMIMLVEYLPSLSKE</sequence>
<protein>
    <recommendedName>
        <fullName evidence="1">XdhC- CoxI domain-containing protein</fullName>
    </recommendedName>
</protein>
<dbReference type="PANTHER" id="PTHR30388:SF6">
    <property type="entry name" value="XANTHINE DEHYDROGENASE SUBUNIT A-RELATED"/>
    <property type="match status" value="1"/>
</dbReference>
<dbReference type="EMBL" id="BARS01032079">
    <property type="protein sequence ID" value="GAG25397.1"/>
    <property type="molecule type" value="Genomic_DNA"/>
</dbReference>
<dbReference type="PANTHER" id="PTHR30388">
    <property type="entry name" value="ALDEHYDE OXIDOREDUCTASE MOLYBDENUM COFACTOR ASSEMBLY PROTEIN"/>
    <property type="match status" value="1"/>
</dbReference>
<feature type="domain" description="XdhC- CoxI" evidence="1">
    <location>
        <begin position="14"/>
        <end position="75"/>
    </location>
</feature>
<evidence type="ECO:0000313" key="2">
    <source>
        <dbReference type="EMBL" id="GAG25397.1"/>
    </source>
</evidence>
<comment type="caution">
    <text evidence="2">The sequence shown here is derived from an EMBL/GenBank/DDBJ whole genome shotgun (WGS) entry which is preliminary data.</text>
</comment>
<dbReference type="AlphaFoldDB" id="X0WQB8"/>
<accession>X0WQB8</accession>
<name>X0WQB8_9ZZZZ</name>
<dbReference type="Pfam" id="PF02625">
    <property type="entry name" value="XdhC_CoxI"/>
    <property type="match status" value="1"/>
</dbReference>
<organism evidence="2">
    <name type="scientific">marine sediment metagenome</name>
    <dbReference type="NCBI Taxonomy" id="412755"/>
    <lineage>
        <taxon>unclassified sequences</taxon>
        <taxon>metagenomes</taxon>
        <taxon>ecological metagenomes</taxon>
    </lineage>
</organism>
<evidence type="ECO:0000259" key="1">
    <source>
        <dbReference type="Pfam" id="PF02625"/>
    </source>
</evidence>
<dbReference type="InterPro" id="IPR052698">
    <property type="entry name" value="MoCofactor_Util/Proc"/>
</dbReference>
<reference evidence="2" key="1">
    <citation type="journal article" date="2014" name="Front. Microbiol.">
        <title>High frequency of phylogenetically diverse reductive dehalogenase-homologous genes in deep subseafloor sedimentary metagenomes.</title>
        <authorList>
            <person name="Kawai M."/>
            <person name="Futagami T."/>
            <person name="Toyoda A."/>
            <person name="Takaki Y."/>
            <person name="Nishi S."/>
            <person name="Hori S."/>
            <person name="Arai W."/>
            <person name="Tsubouchi T."/>
            <person name="Morono Y."/>
            <person name="Uchiyama I."/>
            <person name="Ito T."/>
            <person name="Fujiyama A."/>
            <person name="Inagaki F."/>
            <person name="Takami H."/>
        </authorList>
    </citation>
    <scope>NUCLEOTIDE SEQUENCE</scope>
    <source>
        <strain evidence="2">Expedition CK06-06</strain>
    </source>
</reference>